<dbReference type="EMBL" id="CAMXCT020000113">
    <property type="protein sequence ID" value="CAL1127423.1"/>
    <property type="molecule type" value="Genomic_DNA"/>
</dbReference>
<dbReference type="GO" id="GO:0020037">
    <property type="term" value="F:heme binding"/>
    <property type="evidence" value="ECO:0007669"/>
    <property type="project" value="InterPro"/>
</dbReference>
<feature type="compositionally biased region" description="Low complexity" evidence="2">
    <location>
        <begin position="1080"/>
        <end position="1103"/>
    </location>
</feature>
<protein>
    <submittedName>
        <fullName evidence="6">NEDD8-like protein RUB1</fullName>
    </submittedName>
</protein>
<keyword evidence="3" id="KW-1133">Transmembrane helix</keyword>
<evidence type="ECO:0000313" key="5">
    <source>
        <dbReference type="EMBL" id="CAI3974048.1"/>
    </source>
</evidence>
<evidence type="ECO:0000313" key="7">
    <source>
        <dbReference type="Proteomes" id="UP001152797"/>
    </source>
</evidence>
<dbReference type="InterPro" id="IPR012292">
    <property type="entry name" value="Globin/Proto"/>
</dbReference>
<dbReference type="AlphaFoldDB" id="A0A9P1BKE1"/>
<dbReference type="Gene3D" id="1.10.490.10">
    <property type="entry name" value="Globins"/>
    <property type="match status" value="2"/>
</dbReference>
<dbReference type="SUPFAM" id="SSF46458">
    <property type="entry name" value="Globin-like"/>
    <property type="match status" value="2"/>
</dbReference>
<reference evidence="6 7" key="2">
    <citation type="submission" date="2024-05" db="EMBL/GenBank/DDBJ databases">
        <authorList>
            <person name="Chen Y."/>
            <person name="Shah S."/>
            <person name="Dougan E. K."/>
            <person name="Thang M."/>
            <person name="Chan C."/>
        </authorList>
    </citation>
    <scope>NUCLEOTIDE SEQUENCE [LARGE SCALE GENOMIC DNA]</scope>
</reference>
<reference evidence="5" key="1">
    <citation type="submission" date="2022-10" db="EMBL/GenBank/DDBJ databases">
        <authorList>
            <person name="Chen Y."/>
            <person name="Dougan E. K."/>
            <person name="Chan C."/>
            <person name="Rhodes N."/>
            <person name="Thang M."/>
        </authorList>
    </citation>
    <scope>NUCLEOTIDE SEQUENCE</scope>
</reference>
<evidence type="ECO:0000256" key="2">
    <source>
        <dbReference type="SAM" id="MobiDB-lite"/>
    </source>
</evidence>
<feature type="region of interest" description="Disordered" evidence="2">
    <location>
        <begin position="241"/>
        <end position="286"/>
    </location>
</feature>
<feature type="region of interest" description="Disordered" evidence="2">
    <location>
        <begin position="1072"/>
        <end position="1103"/>
    </location>
</feature>
<feature type="transmembrane region" description="Helical" evidence="3">
    <location>
        <begin position="779"/>
        <end position="805"/>
    </location>
</feature>
<dbReference type="InterPro" id="IPR000971">
    <property type="entry name" value="Globin"/>
</dbReference>
<dbReference type="CDD" id="cd01040">
    <property type="entry name" value="Mb-like"/>
    <property type="match status" value="1"/>
</dbReference>
<accession>A0A9P1BKE1</accession>
<evidence type="ECO:0000256" key="1">
    <source>
        <dbReference type="ARBA" id="ARBA00022737"/>
    </source>
</evidence>
<dbReference type="GO" id="GO:0005216">
    <property type="term" value="F:monoatomic ion channel activity"/>
    <property type="evidence" value="ECO:0007669"/>
    <property type="project" value="InterPro"/>
</dbReference>
<sequence length="1103" mass="123423">MSSKSGSGYSNSNEAFESSSSQASSKEEEEEVEEEKTGETGEDGEETVQKVLESYKLERYLEMDDTTFEKAHFPKDIAKAVSEMWDSWTCEIGSREARGEAFYTALFDAAPSLQLMFKSPKAVMAMRFVEGLTALVNAMGNPTTLFKEVEALGFRHLDIEITSIRAGFFREALMDTIDDQLGGQVSMPARAGLHCLLNYAGGAFCYIRREYAGRINTIVRSWNVVQKSAMEAYLQEDQNTFGDIEGNEPAENEQKDQKQQKEPEKTEQKAAQLGSADAKDEEVLPDEKEMKVPTTFNEMLLFNASVMGYGASTWMSIVLAQFDDMVRNVANFTRLQEQCDVMSLVLAKYKGKILLTEFKAVTLASLRSLLPQDWDSEHEVAWGWLWENIEGLLGSMLGKPALQEKALERFLSNLSEEELRKVGSSLFPSFFDLAPAGQDFLKQSATRINFIGDKVVAMTLEMYRTPRHMVETLSALGLRHVGYAIPTEMFPPFVSAAVALLQRHSTDELVVEAFRWSLALIAKILVRSITEGSTLVMKAINTNNKLTLMKAMDVSSRGQRANDLLSITVGTQSISPFYWSIDSGALVCAQTILEDLLTIRADRDVYYYGCDNLFTRHPEVIKRICVSAPSLLPTLLDGLVWRSRQTKEGMRRVNYYVKHLIQDLEGNFSPNLECLVTHGDPNTIRHPTVVLFADILWHKVASFKFVVSKLFSVFILIVFIFGQAVLLRHNTEQAPEEEYAMFACRVVNYVGSLSKLVFSQLRKFFSDLQNRDYRWICGIPVPAYLFNIQDAASCCLMWLLVIMAMQEPFFWCLSDGQGLTQMCQEGEVRKDFYSACTFLAMILYWALLMDLAIFSMRISAYVLVCGRVTGEVALFLSALLLLLLAFSTAISSLYLEMPSKAGALVWLEELTSMSLRMYPQEHYQVLVAASTIITVPVCIFLFIVTIFLMNLLVAQLTQSYHDAFSNMQGYARLNRASVTAVTIANVSRKRWARFIQIMAFDEPMEFNEGDVGLSGGIQVLEPSNEHLVTEDSIKRFGGSTAPTAPWPQTQVPEEEQDKIALLEKKLMKIIKVSSSKHNRGGSTTGSSMSGASGAGTSSAIDSS</sequence>
<organism evidence="5">
    <name type="scientific">Cladocopium goreaui</name>
    <dbReference type="NCBI Taxonomy" id="2562237"/>
    <lineage>
        <taxon>Eukaryota</taxon>
        <taxon>Sar</taxon>
        <taxon>Alveolata</taxon>
        <taxon>Dinophyceae</taxon>
        <taxon>Suessiales</taxon>
        <taxon>Symbiodiniaceae</taxon>
        <taxon>Cladocopium</taxon>
    </lineage>
</organism>
<evidence type="ECO:0000259" key="4">
    <source>
        <dbReference type="PROSITE" id="PS01033"/>
    </source>
</evidence>
<gene>
    <name evidence="5" type="ORF">C1SCF055_LOCUS2481</name>
</gene>
<dbReference type="PANTHER" id="PTHR10582:SF2">
    <property type="entry name" value="INACTIVE"/>
    <property type="match status" value="1"/>
</dbReference>
<dbReference type="GO" id="GO:0019825">
    <property type="term" value="F:oxygen binding"/>
    <property type="evidence" value="ECO:0007669"/>
    <property type="project" value="InterPro"/>
</dbReference>
<dbReference type="InterPro" id="IPR024862">
    <property type="entry name" value="TRPV"/>
</dbReference>
<dbReference type="InterPro" id="IPR044399">
    <property type="entry name" value="Mb-like_M"/>
</dbReference>
<feature type="transmembrane region" description="Helical" evidence="3">
    <location>
        <begin position="923"/>
        <end position="953"/>
    </location>
</feature>
<feature type="compositionally biased region" description="Basic and acidic residues" evidence="2">
    <location>
        <begin position="252"/>
        <end position="268"/>
    </location>
</feature>
<keyword evidence="7" id="KW-1185">Reference proteome</keyword>
<feature type="transmembrane region" description="Helical" evidence="3">
    <location>
        <begin position="706"/>
        <end position="727"/>
    </location>
</feature>
<dbReference type="InterPro" id="IPR009050">
    <property type="entry name" value="Globin-like_sf"/>
</dbReference>
<evidence type="ECO:0000313" key="6">
    <source>
        <dbReference type="EMBL" id="CAL4761360.1"/>
    </source>
</evidence>
<dbReference type="OrthoDB" id="416017at2759"/>
<dbReference type="GO" id="GO:0005886">
    <property type="term" value="C:plasma membrane"/>
    <property type="evidence" value="ECO:0007669"/>
    <property type="project" value="TreeGrafter"/>
</dbReference>
<dbReference type="EMBL" id="CAMXCT030000113">
    <property type="protein sequence ID" value="CAL4761360.1"/>
    <property type="molecule type" value="Genomic_DNA"/>
</dbReference>
<proteinExistence type="predicted"/>
<keyword evidence="3" id="KW-0812">Transmembrane</keyword>
<feature type="transmembrane region" description="Helical" evidence="3">
    <location>
        <begin position="832"/>
        <end position="853"/>
    </location>
</feature>
<name>A0A9P1BKE1_9DINO</name>
<comment type="caution">
    <text evidence="5">The sequence shown here is derived from an EMBL/GenBank/DDBJ whole genome shotgun (WGS) entry which is preliminary data.</text>
</comment>
<dbReference type="PANTHER" id="PTHR10582">
    <property type="entry name" value="TRANSIENT RECEPTOR POTENTIAL ION CHANNEL PROTEIN"/>
    <property type="match status" value="1"/>
</dbReference>
<feature type="domain" description="Globin" evidence="4">
    <location>
        <begin position="72"/>
        <end position="194"/>
    </location>
</feature>
<keyword evidence="3" id="KW-0472">Membrane</keyword>
<feature type="compositionally biased region" description="Acidic residues" evidence="2">
    <location>
        <begin position="27"/>
        <end position="46"/>
    </location>
</feature>
<dbReference type="Proteomes" id="UP001152797">
    <property type="component" value="Unassembled WGS sequence"/>
</dbReference>
<dbReference type="PROSITE" id="PS01033">
    <property type="entry name" value="GLOBIN"/>
    <property type="match status" value="1"/>
</dbReference>
<evidence type="ECO:0000256" key="3">
    <source>
        <dbReference type="SAM" id="Phobius"/>
    </source>
</evidence>
<dbReference type="GO" id="GO:0098703">
    <property type="term" value="P:calcium ion import across plasma membrane"/>
    <property type="evidence" value="ECO:0007669"/>
    <property type="project" value="TreeGrafter"/>
</dbReference>
<feature type="compositionally biased region" description="Low complexity" evidence="2">
    <location>
        <begin position="1"/>
        <end position="24"/>
    </location>
</feature>
<dbReference type="EMBL" id="CAMXCT010000113">
    <property type="protein sequence ID" value="CAI3974048.1"/>
    <property type="molecule type" value="Genomic_DNA"/>
</dbReference>
<keyword evidence="1" id="KW-0677">Repeat</keyword>
<feature type="transmembrane region" description="Helical" evidence="3">
    <location>
        <begin position="874"/>
        <end position="895"/>
    </location>
</feature>
<feature type="compositionally biased region" description="Basic and acidic residues" evidence="2">
    <location>
        <begin position="277"/>
        <end position="286"/>
    </location>
</feature>
<feature type="region of interest" description="Disordered" evidence="2">
    <location>
        <begin position="1"/>
        <end position="48"/>
    </location>
</feature>